<proteinExistence type="predicted"/>
<dbReference type="RefSeq" id="WP_207002952.1">
    <property type="nucleotide sequence ID" value="NZ_JAEKJR010000002.1"/>
</dbReference>
<keyword evidence="3" id="KW-1185">Reference proteome</keyword>
<feature type="domain" description="Antirepressor protein C-terminal" evidence="1">
    <location>
        <begin position="4"/>
        <end position="86"/>
    </location>
</feature>
<evidence type="ECO:0000259" key="1">
    <source>
        <dbReference type="Pfam" id="PF03374"/>
    </source>
</evidence>
<dbReference type="Gene3D" id="1.10.10.60">
    <property type="entry name" value="Homeodomain-like"/>
    <property type="match status" value="1"/>
</dbReference>
<comment type="caution">
    <text evidence="2">The sequence shown here is derived from an EMBL/GenBank/DDBJ whole genome shotgun (WGS) entry which is preliminary data.</text>
</comment>
<dbReference type="InterPro" id="IPR005039">
    <property type="entry name" value="Ant_C"/>
</dbReference>
<organism evidence="2 3">
    <name type="scientific">Microbulbifer salipaludis</name>
    <dbReference type="NCBI Taxonomy" id="187980"/>
    <lineage>
        <taxon>Bacteria</taxon>
        <taxon>Pseudomonadati</taxon>
        <taxon>Pseudomonadota</taxon>
        <taxon>Gammaproteobacteria</taxon>
        <taxon>Cellvibrionales</taxon>
        <taxon>Microbulbiferaceae</taxon>
        <taxon>Microbulbifer</taxon>
    </lineage>
</organism>
<accession>A0ABS3E981</accession>
<sequence length="96" mass="10566">MREKLLTLTQAARQLGIGRNTLLKKLRDHGLLLNSERFTCAPSKAAVTNGLLHPKLSEFYRGPVRVQHITAHVTAAGLVHIKDLLDREAEETASAS</sequence>
<gene>
    <name evidence="2" type="ORF">JF535_13345</name>
</gene>
<evidence type="ECO:0000313" key="2">
    <source>
        <dbReference type="EMBL" id="MBN8431837.1"/>
    </source>
</evidence>
<dbReference type="SUPFAM" id="SSF46689">
    <property type="entry name" value="Homeodomain-like"/>
    <property type="match status" value="1"/>
</dbReference>
<dbReference type="Pfam" id="PF03374">
    <property type="entry name" value="ANT"/>
    <property type="match status" value="1"/>
</dbReference>
<dbReference type="Proteomes" id="UP000664293">
    <property type="component" value="Unassembled WGS sequence"/>
</dbReference>
<dbReference type="EMBL" id="JAEKJR010000002">
    <property type="protein sequence ID" value="MBN8431837.1"/>
    <property type="molecule type" value="Genomic_DNA"/>
</dbReference>
<evidence type="ECO:0000313" key="3">
    <source>
        <dbReference type="Proteomes" id="UP000664293"/>
    </source>
</evidence>
<name>A0ABS3E981_9GAMM</name>
<dbReference type="InterPro" id="IPR009057">
    <property type="entry name" value="Homeodomain-like_sf"/>
</dbReference>
<reference evidence="2 3" key="1">
    <citation type="submission" date="2020-12" db="EMBL/GenBank/DDBJ databases">
        <title>Oil enriched cultivation method for isolating marine PHA-producing bacteria.</title>
        <authorList>
            <person name="Zheng W."/>
            <person name="Yu S."/>
            <person name="Huang Y."/>
        </authorList>
    </citation>
    <scope>NUCLEOTIDE SEQUENCE [LARGE SCALE GENOMIC DNA]</scope>
    <source>
        <strain evidence="2 3">SN0-2</strain>
    </source>
</reference>
<protein>
    <submittedName>
        <fullName evidence="2">Phage antirepressor KilAC domain-containing protein</fullName>
    </submittedName>
</protein>